<name>A0A7J6PFL1_PEROL</name>
<feature type="compositionally biased region" description="Polar residues" evidence="2">
    <location>
        <begin position="99"/>
        <end position="109"/>
    </location>
</feature>
<dbReference type="Proteomes" id="UP000541610">
    <property type="component" value="Unassembled WGS sequence"/>
</dbReference>
<evidence type="ECO:0000259" key="3">
    <source>
        <dbReference type="PROSITE" id="PS50966"/>
    </source>
</evidence>
<feature type="domain" description="SWIM-type" evidence="3">
    <location>
        <begin position="1024"/>
        <end position="1066"/>
    </location>
</feature>
<dbReference type="AlphaFoldDB" id="A0A7J6PFL1"/>
<dbReference type="InterPro" id="IPR018289">
    <property type="entry name" value="MULE_transposase_dom"/>
</dbReference>
<protein>
    <recommendedName>
        <fullName evidence="3">SWIM-type domain-containing protein</fullName>
    </recommendedName>
</protein>
<keyword evidence="1" id="KW-0862">Zinc</keyword>
<evidence type="ECO:0000256" key="2">
    <source>
        <dbReference type="SAM" id="MobiDB-lite"/>
    </source>
</evidence>
<organism evidence="4 5">
    <name type="scientific">Perkinsus olseni</name>
    <name type="common">Perkinsus atlanticus</name>
    <dbReference type="NCBI Taxonomy" id="32597"/>
    <lineage>
        <taxon>Eukaryota</taxon>
        <taxon>Sar</taxon>
        <taxon>Alveolata</taxon>
        <taxon>Perkinsozoa</taxon>
        <taxon>Perkinsea</taxon>
        <taxon>Perkinsida</taxon>
        <taxon>Perkinsidae</taxon>
        <taxon>Perkinsus</taxon>
    </lineage>
</organism>
<feature type="region of interest" description="Disordered" evidence="2">
    <location>
        <begin position="152"/>
        <end position="187"/>
    </location>
</feature>
<dbReference type="Pfam" id="PF10551">
    <property type="entry name" value="MULE"/>
    <property type="match status" value="1"/>
</dbReference>
<sequence>MLQPPTPTGSSTRHGRMVKLPGRFVHTETAGNISTAKVRMKESLTNRRAQLPVAVPSDTAADPAGASRTSTNTKRTLKKRLKPNPPGTELDPIEDSSSEENTNRSPADSQTRRMRDNAARQSRLKFAELHTLHGGKNILEVSQDIAAKCLPKHKNVENHDTKPRKRARKLGRPPKPVKQPVGTQSSKDREVFEAALPVVRISDMPISQPDLAGKTTGRHVPAGTLPRFHAGKANPCNGSSSSVYVEPLSGDMPTDTGYPSTITAIQLVLWLMEYEASTPTPAYYIHHQDPALCPVTAHLHPCMSSPSPVICLQTQGQREPAQAIRYPSTITAIQLVLWLMEYEASTPTPAYYIHHQDPALCPVTAHLHPCMSSPFPVICLQTQGQRDLAQAIRYPSTITAIQLVLWLMEYVASTPTPAYYIHSKTEERCRKAALAAVHPLDCPTRNLTTRMPPDVHRHQDPALCPVTAHLHPCMSSPFPVICLQTQGQRDLAQAIRYPSTITAIQLVLWLMEYVASTPTPAYYIHSKTEERCRKAALAAVHPLGCPTRNLTTRMPLDVHRHQDPALCPVTAHLHPCMSSPFPVICLQTQGQRDLAQAIRYPSTITAIQLVLWLMEYEASTPTPAYYIHHQDPALCPVTAHLHPCMSSPFPIVNKMQYQRRKLNGGTSKISLEDLEKMANDHATLPSSDEPDRPFIVYSRFDDLKKFIMIFTTRRLVWATTKAKMQNTDATYKLTLQGLPVLLLAISDSRNHCFPVAVAISGGETAEDFGDLLRAPLRGARMMDLAPPSPKYLMADGAPAISLALKDVYQEEVKRCMCWYHVHSNVKSKMRELQVEADLQAQILRDLGLVQLSTTRAAFEESFRLLEAKYSNPEAEPVMTYIRNSWVNSELSGWYEGHAVGLPATNNGLEGNNRRLKKFTLRDRLTLPAFHRKLGILRARVEFEETSEIKPKKVVYTLAAAWEATATFYQITYPNQDFTLIFIHSRAVTVDVLDAEHVEQYLKTLSGDLKHDTFDDMAALLRQIYMVEVPLGSDGRPSDWREMICNCPSSLKSKSCYHTVGLGIRFGCLRPDDIKKLPLDHRRRAAGRAKKAGPPLSRNASDCINQAARDRICRALN</sequence>
<comment type="caution">
    <text evidence="4">The sequence shown here is derived from an EMBL/GenBank/DDBJ whole genome shotgun (WGS) entry which is preliminary data.</text>
</comment>
<dbReference type="EMBL" id="JABANP010000026">
    <property type="protein sequence ID" value="KAF4694925.1"/>
    <property type="molecule type" value="Genomic_DNA"/>
</dbReference>
<evidence type="ECO:0000313" key="4">
    <source>
        <dbReference type="EMBL" id="KAF4694925.1"/>
    </source>
</evidence>
<evidence type="ECO:0000256" key="1">
    <source>
        <dbReference type="PROSITE-ProRule" id="PRU00325"/>
    </source>
</evidence>
<feature type="region of interest" description="Disordered" evidence="2">
    <location>
        <begin position="1"/>
        <end position="119"/>
    </location>
</feature>
<proteinExistence type="predicted"/>
<evidence type="ECO:0000313" key="5">
    <source>
        <dbReference type="Proteomes" id="UP000541610"/>
    </source>
</evidence>
<dbReference type="PROSITE" id="PS50966">
    <property type="entry name" value="ZF_SWIM"/>
    <property type="match status" value="1"/>
</dbReference>
<keyword evidence="1" id="KW-0479">Metal-binding</keyword>
<dbReference type="InterPro" id="IPR007527">
    <property type="entry name" value="Znf_SWIM"/>
</dbReference>
<dbReference type="OrthoDB" id="119028at2759"/>
<dbReference type="GO" id="GO:0008270">
    <property type="term" value="F:zinc ion binding"/>
    <property type="evidence" value="ECO:0007669"/>
    <property type="project" value="UniProtKB-KW"/>
</dbReference>
<reference evidence="4 5" key="1">
    <citation type="submission" date="2020-04" db="EMBL/GenBank/DDBJ databases">
        <title>Perkinsus olseni comparative genomics.</title>
        <authorList>
            <person name="Bogema D.R."/>
        </authorList>
    </citation>
    <scope>NUCLEOTIDE SEQUENCE [LARGE SCALE GENOMIC DNA]</scope>
    <source>
        <strain evidence="4">00978-12</strain>
    </source>
</reference>
<feature type="compositionally biased region" description="Basic residues" evidence="2">
    <location>
        <begin position="162"/>
        <end position="172"/>
    </location>
</feature>
<accession>A0A7J6PFL1</accession>
<keyword evidence="1" id="KW-0863">Zinc-finger</keyword>
<gene>
    <name evidence="4" type="ORF">FOZ60_006445</name>
</gene>